<keyword evidence="9" id="KW-1185">Reference proteome</keyword>
<dbReference type="GO" id="GO:0005759">
    <property type="term" value="C:mitochondrial matrix"/>
    <property type="evidence" value="ECO:0007669"/>
    <property type="project" value="UniProtKB-SubCell"/>
</dbReference>
<keyword evidence="4" id="KW-0249">Electron transport</keyword>
<evidence type="ECO:0000313" key="9">
    <source>
        <dbReference type="Proteomes" id="UP000740926"/>
    </source>
</evidence>
<organism evidence="8 9">
    <name type="scientific">Rhizopus delemar</name>
    <dbReference type="NCBI Taxonomy" id="936053"/>
    <lineage>
        <taxon>Eukaryota</taxon>
        <taxon>Fungi</taxon>
        <taxon>Fungi incertae sedis</taxon>
        <taxon>Mucoromycota</taxon>
        <taxon>Mucoromycotina</taxon>
        <taxon>Mucoromycetes</taxon>
        <taxon>Mucorales</taxon>
        <taxon>Mucorineae</taxon>
        <taxon>Rhizopodaceae</taxon>
        <taxon>Rhizopus</taxon>
    </lineage>
</organism>
<accession>A0A9P6YGU8</accession>
<feature type="domain" description="Electron transfer flavoprotein alpha/beta-subunit N-terminal" evidence="7">
    <location>
        <begin position="23"/>
        <end position="211"/>
    </location>
</feature>
<dbReference type="InterPro" id="IPR014730">
    <property type="entry name" value="ETF_a/b_N"/>
</dbReference>
<evidence type="ECO:0000313" key="8">
    <source>
        <dbReference type="EMBL" id="KAG1548193.1"/>
    </source>
</evidence>
<proteinExistence type="inferred from homology"/>
<dbReference type="InterPro" id="IPR012255">
    <property type="entry name" value="ETF_b"/>
</dbReference>
<dbReference type="CDD" id="cd01714">
    <property type="entry name" value="ETF_beta"/>
    <property type="match status" value="1"/>
</dbReference>
<dbReference type="InterPro" id="IPR014729">
    <property type="entry name" value="Rossmann-like_a/b/a_fold"/>
</dbReference>
<evidence type="ECO:0000256" key="6">
    <source>
        <dbReference type="ARBA" id="ARBA00070315"/>
    </source>
</evidence>
<evidence type="ECO:0000256" key="5">
    <source>
        <dbReference type="ARBA" id="ARBA00025416"/>
    </source>
</evidence>
<comment type="similarity">
    <text evidence="2">Belongs to the ETF beta-subunit/FixA family.</text>
</comment>
<dbReference type="PANTHER" id="PTHR21294">
    <property type="entry name" value="ELECTRON TRANSFER FLAVOPROTEIN BETA-SUBUNIT"/>
    <property type="match status" value="1"/>
</dbReference>
<keyword evidence="3" id="KW-0813">Transport</keyword>
<evidence type="ECO:0000259" key="7">
    <source>
        <dbReference type="SMART" id="SM00893"/>
    </source>
</evidence>
<dbReference type="InterPro" id="IPR033948">
    <property type="entry name" value="ETF_beta_N"/>
</dbReference>
<evidence type="ECO:0000256" key="2">
    <source>
        <dbReference type="ARBA" id="ARBA00007557"/>
    </source>
</evidence>
<dbReference type="Proteomes" id="UP000740926">
    <property type="component" value="Unassembled WGS sequence"/>
</dbReference>
<evidence type="ECO:0000256" key="3">
    <source>
        <dbReference type="ARBA" id="ARBA00022448"/>
    </source>
</evidence>
<dbReference type="SUPFAM" id="SSF52402">
    <property type="entry name" value="Adenine nucleotide alpha hydrolases-like"/>
    <property type="match status" value="2"/>
</dbReference>
<reference evidence="8 9" key="1">
    <citation type="journal article" date="2020" name="Microb. Genom.">
        <title>Genetic diversity of clinical and environmental Mucorales isolates obtained from an investigation of mucormycosis cases among solid organ transplant recipients.</title>
        <authorList>
            <person name="Nguyen M.H."/>
            <person name="Kaul D."/>
            <person name="Muto C."/>
            <person name="Cheng S.J."/>
            <person name="Richter R.A."/>
            <person name="Bruno V.M."/>
            <person name="Liu G."/>
            <person name="Beyhan S."/>
            <person name="Sundermann A.J."/>
            <person name="Mounaud S."/>
            <person name="Pasculle A.W."/>
            <person name="Nierman W.C."/>
            <person name="Driscoll E."/>
            <person name="Cumbie R."/>
            <person name="Clancy C.J."/>
            <person name="Dupont C.L."/>
        </authorList>
    </citation>
    <scope>NUCLEOTIDE SEQUENCE [LARGE SCALE GENOMIC DNA]</scope>
    <source>
        <strain evidence="8 9">GL24</strain>
    </source>
</reference>
<evidence type="ECO:0000256" key="1">
    <source>
        <dbReference type="ARBA" id="ARBA00004305"/>
    </source>
</evidence>
<protein>
    <recommendedName>
        <fullName evidence="6">Probable electron transfer flavoprotein subunit beta</fullName>
    </recommendedName>
</protein>
<sequence>MKILVAYKRVVDYNVRIQVKPDGSGVVTDGVKLSPNPFDEIALEEALRLRDKGIASEVVVATIAPADAQAHLRNGLAMGANRAIHVVTDQAIQPLTAARTLLKLIEKEQPDLVILGKQAIDDDANQTGQMLATLWGRPQATFASKLEIADGKATVTREVDAGLETLEVDLPAVVTTDLRLNEPRFIKLPDIMKAKAKPLETLQLADLGVEAADTFKTTHYAAPSKRSKGVMILVIAEHHDGKLNAATAKTVSAAAAISGASIDVLVLAADPAAVAANAAKIAGVAKVLTVANAANAQAIAQVLAPQIAQLAKGYTHVFGPSPT</sequence>
<dbReference type="SMART" id="SM00893">
    <property type="entry name" value="ETF"/>
    <property type="match status" value="1"/>
</dbReference>
<dbReference type="Gene3D" id="3.40.50.620">
    <property type="entry name" value="HUPs"/>
    <property type="match status" value="2"/>
</dbReference>
<comment type="subcellular location">
    <subcellularLocation>
        <location evidence="1">Mitochondrion matrix</location>
    </subcellularLocation>
</comment>
<comment type="function">
    <text evidence="5">The electron transfer flavoprotein serves as a specific electron acceptor for several dehydrogenases, including five acyl-CoA dehydrogenases, glutaryl-CoA and sarcosine dehydrogenase. It transfers the electrons to the main mitochondrial respiratory chain via ETF-ubiquinone oxidoreductase (ETF dehydrogenase).</text>
</comment>
<gene>
    <name evidence="8" type="ORF">G6F50_013473</name>
</gene>
<dbReference type="GO" id="GO:0009055">
    <property type="term" value="F:electron transfer activity"/>
    <property type="evidence" value="ECO:0007669"/>
    <property type="project" value="InterPro"/>
</dbReference>
<dbReference type="FunFam" id="3.40.50.620:FF:000011">
    <property type="entry name" value="Electron transfer flavoprotein subunit beta"/>
    <property type="match status" value="1"/>
</dbReference>
<dbReference type="PANTHER" id="PTHR21294:SF8">
    <property type="entry name" value="ELECTRON TRANSFER FLAVOPROTEIN SUBUNIT BETA"/>
    <property type="match status" value="1"/>
</dbReference>
<name>A0A9P6YGU8_9FUNG</name>
<comment type="caution">
    <text evidence="8">The sequence shown here is derived from an EMBL/GenBank/DDBJ whole genome shotgun (WGS) entry which is preliminary data.</text>
</comment>
<dbReference type="Pfam" id="PF01012">
    <property type="entry name" value="ETF"/>
    <property type="match status" value="2"/>
</dbReference>
<evidence type="ECO:0000256" key="4">
    <source>
        <dbReference type="ARBA" id="ARBA00022982"/>
    </source>
</evidence>
<dbReference type="AlphaFoldDB" id="A0A9P6YGU8"/>
<dbReference type="EMBL" id="JAANIU010005342">
    <property type="protein sequence ID" value="KAG1548193.1"/>
    <property type="molecule type" value="Genomic_DNA"/>
</dbReference>
<dbReference type="GO" id="GO:0046395">
    <property type="term" value="P:carboxylic acid catabolic process"/>
    <property type="evidence" value="ECO:0007669"/>
    <property type="project" value="UniProtKB-ARBA"/>
</dbReference>